<dbReference type="AlphaFoldDB" id="A0A1H1DM13"/>
<dbReference type="RefSeq" id="WP_139184182.1">
    <property type="nucleotide sequence ID" value="NZ_FNLF01000002.1"/>
</dbReference>
<evidence type="ECO:0000256" key="1">
    <source>
        <dbReference type="SAM" id="SignalP"/>
    </source>
</evidence>
<gene>
    <name evidence="2" type="ORF">SAMN04489765_1793</name>
</gene>
<proteinExistence type="predicted"/>
<accession>A0A1H1DM13</accession>
<dbReference type="EMBL" id="FNLF01000002">
    <property type="protein sequence ID" value="SDQ77482.1"/>
    <property type="molecule type" value="Genomic_DNA"/>
</dbReference>
<feature type="signal peptide" evidence="1">
    <location>
        <begin position="1"/>
        <end position="28"/>
    </location>
</feature>
<evidence type="ECO:0000313" key="2">
    <source>
        <dbReference type="EMBL" id="SDQ77482.1"/>
    </source>
</evidence>
<dbReference type="STRING" id="47312.SAMN04489765_1793"/>
<keyword evidence="3" id="KW-1185">Reference proteome</keyword>
<dbReference type="OrthoDB" id="4382007at2"/>
<evidence type="ECO:0000313" key="3">
    <source>
        <dbReference type="Proteomes" id="UP000183053"/>
    </source>
</evidence>
<keyword evidence="1" id="KW-0732">Signal</keyword>
<feature type="chain" id="PRO_5038623051" description="Secreted protein" evidence="1">
    <location>
        <begin position="29"/>
        <end position="82"/>
    </location>
</feature>
<organism evidence="2 3">
    <name type="scientific">Tsukamurella pulmonis</name>
    <dbReference type="NCBI Taxonomy" id="47312"/>
    <lineage>
        <taxon>Bacteria</taxon>
        <taxon>Bacillati</taxon>
        <taxon>Actinomycetota</taxon>
        <taxon>Actinomycetes</taxon>
        <taxon>Mycobacteriales</taxon>
        <taxon>Tsukamurellaceae</taxon>
        <taxon>Tsukamurella</taxon>
    </lineage>
</organism>
<protein>
    <recommendedName>
        <fullName evidence="4">Secreted protein</fullName>
    </recommendedName>
</protein>
<name>A0A1H1DM13_9ACTN</name>
<dbReference type="Proteomes" id="UP000183053">
    <property type="component" value="Unassembled WGS sequence"/>
</dbReference>
<sequence length="82" mass="8459">MHHTPRRFAATALLGLALAGGSATVGGAAAQAAGPQLGDTCVGADIGERAVTANGTRILCSEYRWVVDRGQSPSHSWVDDQR</sequence>
<evidence type="ECO:0008006" key="4">
    <source>
        <dbReference type="Google" id="ProtNLM"/>
    </source>
</evidence>
<reference evidence="3" key="1">
    <citation type="submission" date="2016-10" db="EMBL/GenBank/DDBJ databases">
        <authorList>
            <person name="Varghese N."/>
            <person name="Submissions S."/>
        </authorList>
    </citation>
    <scope>NUCLEOTIDE SEQUENCE [LARGE SCALE GENOMIC DNA]</scope>
    <source>
        <strain evidence="3">DSM 44142</strain>
    </source>
</reference>